<dbReference type="Proteomes" id="UP000555836">
    <property type="component" value="Unassembled WGS sequence"/>
</dbReference>
<evidence type="ECO:0000256" key="1">
    <source>
        <dbReference type="ARBA" id="ARBA00003670"/>
    </source>
</evidence>
<comment type="function">
    <text evidence="1">Forms oxaloacetate, a four-carbon dicarboxylic acid source for the tricarboxylic acid cycle.</text>
</comment>
<keyword evidence="3" id="KW-0670">Pyruvate</keyword>
<protein>
    <recommendedName>
        <fullName evidence="2">Phosphoenolpyruvate carboxylase</fullName>
    </recommendedName>
</protein>
<dbReference type="InterPro" id="IPR021135">
    <property type="entry name" value="PEP_COase"/>
</dbReference>
<evidence type="ECO:0000256" key="2">
    <source>
        <dbReference type="ARBA" id="ARBA00022419"/>
    </source>
</evidence>
<accession>A0A7Y0S214</accession>
<dbReference type="GO" id="GO:0015977">
    <property type="term" value="P:carbon fixation"/>
    <property type="evidence" value="ECO:0007669"/>
    <property type="project" value="InterPro"/>
</dbReference>
<gene>
    <name evidence="3" type="ORF">HKB21_04525</name>
</gene>
<comment type="caution">
    <text evidence="3">The sequence shown here is derived from an EMBL/GenBank/DDBJ whole genome shotgun (WGS) entry which is preliminary data.</text>
</comment>
<name>A0A7Y0S214_VIBPH</name>
<dbReference type="GO" id="GO:0006099">
    <property type="term" value="P:tricarboxylic acid cycle"/>
    <property type="evidence" value="ECO:0007669"/>
    <property type="project" value="InterPro"/>
</dbReference>
<evidence type="ECO:0000313" key="4">
    <source>
        <dbReference type="Proteomes" id="UP000555836"/>
    </source>
</evidence>
<evidence type="ECO:0000313" key="3">
    <source>
        <dbReference type="EMBL" id="NMU24880.1"/>
    </source>
</evidence>
<dbReference type="Pfam" id="PF00311">
    <property type="entry name" value="PEPcase"/>
    <property type="match status" value="1"/>
</dbReference>
<dbReference type="GO" id="GO:0008964">
    <property type="term" value="F:phosphoenolpyruvate carboxylase activity"/>
    <property type="evidence" value="ECO:0007669"/>
    <property type="project" value="InterPro"/>
</dbReference>
<dbReference type="SUPFAM" id="SSF51621">
    <property type="entry name" value="Phosphoenolpyruvate/pyruvate domain"/>
    <property type="match status" value="1"/>
</dbReference>
<organism evidence="3 4">
    <name type="scientific">Vibrio parahaemolyticus</name>
    <dbReference type="NCBI Taxonomy" id="670"/>
    <lineage>
        <taxon>Bacteria</taxon>
        <taxon>Pseudomonadati</taxon>
        <taxon>Pseudomonadota</taxon>
        <taxon>Gammaproteobacteria</taxon>
        <taxon>Vibrionales</taxon>
        <taxon>Vibrionaceae</taxon>
        <taxon>Vibrio</taxon>
    </lineage>
</organism>
<feature type="non-terminal residue" evidence="3">
    <location>
        <position position="1"/>
    </location>
</feature>
<dbReference type="EMBL" id="JABCLD010000617">
    <property type="protein sequence ID" value="NMU24880.1"/>
    <property type="molecule type" value="Genomic_DNA"/>
</dbReference>
<dbReference type="InterPro" id="IPR015813">
    <property type="entry name" value="Pyrv/PenolPyrv_kinase-like_dom"/>
</dbReference>
<proteinExistence type="predicted"/>
<dbReference type="AlphaFoldDB" id="A0A7Y0S214"/>
<sequence>IRLRNICVEPWNRLQAEWLYRTRETEGACGNLEEAVMVTSSGIAAGMRNTG</sequence>
<reference evidence="3 4" key="1">
    <citation type="submission" date="2020-04" db="EMBL/GenBank/DDBJ databases">
        <title>Whole-genome sequencing of Vibrio spp. from China reveals different genetic environments of blaCTX-M-14 among diverse lineages.</title>
        <authorList>
            <person name="Zheng Z."/>
            <person name="Ye L."/>
            <person name="Chen S."/>
        </authorList>
    </citation>
    <scope>NUCLEOTIDE SEQUENCE [LARGE SCALE GENOMIC DNA]</scope>
    <source>
        <strain evidence="3 4">Vb0574</strain>
    </source>
</reference>